<comment type="caution">
    <text evidence="2">The sequence shown here is derived from an EMBL/GenBank/DDBJ whole genome shotgun (WGS) entry which is preliminary data.</text>
</comment>
<keyword evidence="1" id="KW-0175">Coiled coil</keyword>
<accession>A0AAV2AR48</accession>
<feature type="non-terminal residue" evidence="2">
    <location>
        <position position="47"/>
    </location>
</feature>
<evidence type="ECO:0000313" key="2">
    <source>
        <dbReference type="EMBL" id="CAL1285870.1"/>
    </source>
</evidence>
<dbReference type="EMBL" id="CAXIEN010000196">
    <property type="protein sequence ID" value="CAL1285870.1"/>
    <property type="molecule type" value="Genomic_DNA"/>
</dbReference>
<protein>
    <submittedName>
        <fullName evidence="2">Uncharacterized protein</fullName>
    </submittedName>
</protein>
<organism evidence="2 3">
    <name type="scientific">Larinioides sclopetarius</name>
    <dbReference type="NCBI Taxonomy" id="280406"/>
    <lineage>
        <taxon>Eukaryota</taxon>
        <taxon>Metazoa</taxon>
        <taxon>Ecdysozoa</taxon>
        <taxon>Arthropoda</taxon>
        <taxon>Chelicerata</taxon>
        <taxon>Arachnida</taxon>
        <taxon>Araneae</taxon>
        <taxon>Araneomorphae</taxon>
        <taxon>Entelegynae</taxon>
        <taxon>Araneoidea</taxon>
        <taxon>Araneidae</taxon>
        <taxon>Larinioides</taxon>
    </lineage>
</organism>
<proteinExistence type="predicted"/>
<gene>
    <name evidence="2" type="ORF">LARSCL_LOCUS13960</name>
</gene>
<evidence type="ECO:0000313" key="3">
    <source>
        <dbReference type="Proteomes" id="UP001497382"/>
    </source>
</evidence>
<reference evidence="2 3" key="1">
    <citation type="submission" date="2024-04" db="EMBL/GenBank/DDBJ databases">
        <authorList>
            <person name="Rising A."/>
            <person name="Reimegard J."/>
            <person name="Sonavane S."/>
            <person name="Akerstrom W."/>
            <person name="Nylinder S."/>
            <person name="Hedman E."/>
            <person name="Kallberg Y."/>
        </authorList>
    </citation>
    <scope>NUCLEOTIDE SEQUENCE [LARGE SCALE GENOMIC DNA]</scope>
</reference>
<sequence>MDQEYELDQERAANAKLREKIGELQLELRRVQQAAVPPPPVAITPTA</sequence>
<name>A0AAV2AR48_9ARAC</name>
<evidence type="ECO:0000256" key="1">
    <source>
        <dbReference type="SAM" id="Coils"/>
    </source>
</evidence>
<dbReference type="Proteomes" id="UP001497382">
    <property type="component" value="Unassembled WGS sequence"/>
</dbReference>
<feature type="coiled-coil region" evidence="1">
    <location>
        <begin position="7"/>
        <end position="34"/>
    </location>
</feature>
<keyword evidence="3" id="KW-1185">Reference proteome</keyword>
<dbReference type="AlphaFoldDB" id="A0AAV2AR48"/>